<dbReference type="InterPro" id="IPR000914">
    <property type="entry name" value="SBP_5_dom"/>
</dbReference>
<dbReference type="Gene3D" id="3.10.105.10">
    <property type="entry name" value="Dipeptide-binding Protein, Domain 3"/>
    <property type="match status" value="1"/>
</dbReference>
<accession>A0ABS0Y622</accession>
<dbReference type="SUPFAM" id="SSF53850">
    <property type="entry name" value="Periplasmic binding protein-like II"/>
    <property type="match status" value="1"/>
</dbReference>
<comment type="caution">
    <text evidence="4">The sequence shown here is derived from an EMBL/GenBank/DDBJ whole genome shotgun (WGS) entry which is preliminary data.</text>
</comment>
<dbReference type="CDD" id="cd00995">
    <property type="entry name" value="PBP2_NikA_DppA_OppA_like"/>
    <property type="match status" value="1"/>
</dbReference>
<dbReference type="PIRSF" id="PIRSF002741">
    <property type="entry name" value="MppA"/>
    <property type="match status" value="1"/>
</dbReference>
<evidence type="ECO:0000259" key="3">
    <source>
        <dbReference type="Pfam" id="PF00496"/>
    </source>
</evidence>
<dbReference type="Proteomes" id="UP000620670">
    <property type="component" value="Unassembled WGS sequence"/>
</dbReference>
<comment type="subcellular location">
    <subcellularLocation>
        <location evidence="1">Periplasm</location>
    </subcellularLocation>
</comment>
<feature type="domain" description="Solute-binding protein family 5" evidence="3">
    <location>
        <begin position="96"/>
        <end position="460"/>
    </location>
</feature>
<dbReference type="Gene3D" id="3.40.190.10">
    <property type="entry name" value="Periplasmic binding protein-like II"/>
    <property type="match status" value="1"/>
</dbReference>
<dbReference type="PANTHER" id="PTHR30290:SF83">
    <property type="entry name" value="ABC TRANSPORTER SUBSTRATE-BINDING PROTEIN"/>
    <property type="match status" value="1"/>
</dbReference>
<evidence type="ECO:0000313" key="4">
    <source>
        <dbReference type="EMBL" id="MBJ6127742.1"/>
    </source>
</evidence>
<dbReference type="EMBL" id="JAELXT010000030">
    <property type="protein sequence ID" value="MBJ6127742.1"/>
    <property type="molecule type" value="Genomic_DNA"/>
</dbReference>
<keyword evidence="5" id="KW-1185">Reference proteome</keyword>
<dbReference type="PANTHER" id="PTHR30290">
    <property type="entry name" value="PERIPLASMIC BINDING COMPONENT OF ABC TRANSPORTER"/>
    <property type="match status" value="1"/>
</dbReference>
<evidence type="ECO:0000256" key="2">
    <source>
        <dbReference type="ARBA" id="ARBA00005695"/>
    </source>
</evidence>
<dbReference type="InterPro" id="IPR030678">
    <property type="entry name" value="Peptide/Ni-bd"/>
</dbReference>
<evidence type="ECO:0000313" key="5">
    <source>
        <dbReference type="Proteomes" id="UP000620670"/>
    </source>
</evidence>
<name>A0ABS0Y622_9HYPH</name>
<evidence type="ECO:0000256" key="1">
    <source>
        <dbReference type="ARBA" id="ARBA00004418"/>
    </source>
</evidence>
<comment type="similarity">
    <text evidence="2">Belongs to the bacterial solute-binding protein 5 family.</text>
</comment>
<proteinExistence type="inferred from homology"/>
<reference evidence="5" key="1">
    <citation type="submission" date="2020-12" db="EMBL/GenBank/DDBJ databases">
        <title>Hymenobacter sp.</title>
        <authorList>
            <person name="Kim M.K."/>
        </authorList>
    </citation>
    <scope>NUCLEOTIDE SEQUENCE [LARGE SCALE GENOMIC DNA]</scope>
    <source>
        <strain evidence="5">BT325</strain>
    </source>
</reference>
<protein>
    <submittedName>
        <fullName evidence="4">ABC transporter substrate-binding protein</fullName>
    </submittedName>
</protein>
<organism evidence="4 5">
    <name type="scientific">Microvirga splendida</name>
    <dbReference type="NCBI Taxonomy" id="2795727"/>
    <lineage>
        <taxon>Bacteria</taxon>
        <taxon>Pseudomonadati</taxon>
        <taxon>Pseudomonadota</taxon>
        <taxon>Alphaproteobacteria</taxon>
        <taxon>Hyphomicrobiales</taxon>
        <taxon>Methylobacteriaceae</taxon>
        <taxon>Microvirga</taxon>
    </lineage>
</organism>
<dbReference type="Pfam" id="PF00496">
    <property type="entry name" value="SBP_bac_5"/>
    <property type="match status" value="1"/>
</dbReference>
<gene>
    <name evidence="4" type="ORF">JAO75_20265</name>
</gene>
<dbReference type="Gene3D" id="3.90.76.10">
    <property type="entry name" value="Dipeptide-binding Protein, Domain 1"/>
    <property type="match status" value="1"/>
</dbReference>
<dbReference type="InterPro" id="IPR039424">
    <property type="entry name" value="SBP_5"/>
</dbReference>
<sequence>MFVFTRAGTLPARPRVLQPGGLALFKKFAITTALALTMSAGAYAETPRQGGTIRFTAPYGSSFANLDIHTSNRAQDEIWAKAIHRSLYNWDANANKPVLELAKDVTVSGDGLVHTFKLRDDAYFHNGRKMTADDVIWSYTRLMDGSKAYPGARYVRLIKGAVDVEKGQAKEISGLKKIDDHTIEMTLTERVDPGFSFYPAMTSIYPADEATKDSFATKPIGLGPYKFVEYVPGSRLVAERWEKFYKPGKPHADRVTVSIMGEASARDVAFRNQEIDTSILGPTQYVAYKADPELSKGLLEVPEVYTRVMGMNPSFKPFADKRVRQAINYAIDADLIIKRLVKDKAYRATSWLPISSPAYDKDMKPYPYDPEKAKKLLAEAGYPDGFEFEWTATSNESWGIPIVEAVIPMLEKVGIKVKIKPVEGTVLSEVARSGNYQAFIWSNTSGPDPLTSLKCFHSATPQSACNYTQFKNAGFDKLLDEAAATDDQAKKIDNLKKANAILREEVPMWWFNYNKAVMAYQPWVKGLQPNATELAIQNYEDMWVDASSPAAK</sequence>